<name>A0A9W8JKY2_9AGAR</name>
<feature type="non-terminal residue" evidence="2">
    <location>
        <position position="209"/>
    </location>
</feature>
<proteinExistence type="predicted"/>
<evidence type="ECO:0000256" key="1">
    <source>
        <dbReference type="SAM" id="MobiDB-lite"/>
    </source>
</evidence>
<dbReference type="EMBL" id="JANBPK010000761">
    <property type="protein sequence ID" value="KAJ2932763.1"/>
    <property type="molecule type" value="Genomic_DNA"/>
</dbReference>
<dbReference type="AlphaFoldDB" id="A0A9W8JKY2"/>
<keyword evidence="3" id="KW-1185">Reference proteome</keyword>
<accession>A0A9W8JKY2</accession>
<reference evidence="2" key="1">
    <citation type="submission" date="2022-06" db="EMBL/GenBank/DDBJ databases">
        <title>Genome Sequence of Candolleomyces eurysporus.</title>
        <authorList>
            <person name="Buettner E."/>
        </authorList>
    </citation>
    <scope>NUCLEOTIDE SEQUENCE</scope>
    <source>
        <strain evidence="2">VTCC 930004</strain>
    </source>
</reference>
<feature type="region of interest" description="Disordered" evidence="1">
    <location>
        <begin position="30"/>
        <end position="54"/>
    </location>
</feature>
<sequence>MFELLALSAYYLCLSIQHPPPIRLIDTQSHRNTLSRSSTPATASQSSLSTPTAPSFPKVLESDLLASLSLSSKPVVTPPPRPVFGLPSLLSQSAGPSSVPAPSDEDAMDWMPTNEDQASLFGAKSKQKRNDADDGSWLRPQRFFAPEKPTGLESLFARTKLVDDDAMRVDDEPNPQSRDGILKKWKQWTPILVIASCLPLAFYAGKRVV</sequence>
<feature type="compositionally biased region" description="Polar residues" evidence="1">
    <location>
        <begin position="30"/>
        <end position="53"/>
    </location>
</feature>
<dbReference type="Proteomes" id="UP001140091">
    <property type="component" value="Unassembled WGS sequence"/>
</dbReference>
<evidence type="ECO:0000313" key="2">
    <source>
        <dbReference type="EMBL" id="KAJ2932763.1"/>
    </source>
</evidence>
<protein>
    <submittedName>
        <fullName evidence="2">Uncharacterized protein</fullName>
    </submittedName>
</protein>
<organism evidence="2 3">
    <name type="scientific">Candolleomyces eurysporus</name>
    <dbReference type="NCBI Taxonomy" id="2828524"/>
    <lineage>
        <taxon>Eukaryota</taxon>
        <taxon>Fungi</taxon>
        <taxon>Dikarya</taxon>
        <taxon>Basidiomycota</taxon>
        <taxon>Agaricomycotina</taxon>
        <taxon>Agaricomycetes</taxon>
        <taxon>Agaricomycetidae</taxon>
        <taxon>Agaricales</taxon>
        <taxon>Agaricineae</taxon>
        <taxon>Psathyrellaceae</taxon>
        <taxon>Candolleomyces</taxon>
    </lineage>
</organism>
<comment type="caution">
    <text evidence="2">The sequence shown here is derived from an EMBL/GenBank/DDBJ whole genome shotgun (WGS) entry which is preliminary data.</text>
</comment>
<gene>
    <name evidence="2" type="ORF">H1R20_g4354</name>
</gene>
<dbReference type="OrthoDB" id="5966927at2759"/>
<evidence type="ECO:0000313" key="3">
    <source>
        <dbReference type="Proteomes" id="UP001140091"/>
    </source>
</evidence>
<feature type="region of interest" description="Disordered" evidence="1">
    <location>
        <begin position="87"/>
        <end position="106"/>
    </location>
</feature>